<sequence length="52" mass="5616">MLPMMCTVRYRGRAMNKPLKDRAVVKVTGTVLIVAAVLTTLYALGAPAVIIK</sequence>
<proteinExistence type="predicted"/>
<gene>
    <name evidence="1" type="ORF">Cco03nite_56110</name>
</gene>
<dbReference type="Proteomes" id="UP000630887">
    <property type="component" value="Unassembled WGS sequence"/>
</dbReference>
<keyword evidence="2" id="KW-1185">Reference proteome</keyword>
<accession>A0A8J3P961</accession>
<dbReference type="AlphaFoldDB" id="A0A8J3P961"/>
<organism evidence="1 2">
    <name type="scientific">Catellatospora coxensis</name>
    <dbReference type="NCBI Taxonomy" id="310354"/>
    <lineage>
        <taxon>Bacteria</taxon>
        <taxon>Bacillati</taxon>
        <taxon>Actinomycetota</taxon>
        <taxon>Actinomycetes</taxon>
        <taxon>Micromonosporales</taxon>
        <taxon>Micromonosporaceae</taxon>
        <taxon>Catellatospora</taxon>
    </lineage>
</organism>
<name>A0A8J3P961_9ACTN</name>
<dbReference type="EMBL" id="BONI01000055">
    <property type="protein sequence ID" value="GIG08911.1"/>
    <property type="molecule type" value="Genomic_DNA"/>
</dbReference>
<reference evidence="1 2" key="1">
    <citation type="submission" date="2021-01" db="EMBL/GenBank/DDBJ databases">
        <title>Whole genome shotgun sequence of Catellatospora coxensis NBRC 107359.</title>
        <authorList>
            <person name="Komaki H."/>
            <person name="Tamura T."/>
        </authorList>
    </citation>
    <scope>NUCLEOTIDE SEQUENCE [LARGE SCALE GENOMIC DNA]</scope>
    <source>
        <strain evidence="1 2">NBRC 107359</strain>
    </source>
</reference>
<comment type="caution">
    <text evidence="1">The sequence shown here is derived from an EMBL/GenBank/DDBJ whole genome shotgun (WGS) entry which is preliminary data.</text>
</comment>
<evidence type="ECO:0000313" key="1">
    <source>
        <dbReference type="EMBL" id="GIG08911.1"/>
    </source>
</evidence>
<protein>
    <submittedName>
        <fullName evidence="1">Uncharacterized protein</fullName>
    </submittedName>
</protein>
<evidence type="ECO:0000313" key="2">
    <source>
        <dbReference type="Proteomes" id="UP000630887"/>
    </source>
</evidence>